<gene>
    <name evidence="1" type="ORF">ACJMK2_030514</name>
</gene>
<reference evidence="1 2" key="1">
    <citation type="submission" date="2024-11" db="EMBL/GenBank/DDBJ databases">
        <title>Chromosome-level genome assembly of the freshwater bivalve Anodonta woodiana.</title>
        <authorList>
            <person name="Chen X."/>
        </authorList>
    </citation>
    <scope>NUCLEOTIDE SEQUENCE [LARGE SCALE GENOMIC DNA]</scope>
    <source>
        <strain evidence="1">MN2024</strain>
        <tissue evidence="1">Gills</tissue>
    </source>
</reference>
<dbReference type="EMBL" id="JBJQND010000004">
    <property type="protein sequence ID" value="KAL3878143.1"/>
    <property type="molecule type" value="Genomic_DNA"/>
</dbReference>
<dbReference type="AlphaFoldDB" id="A0ABD3WZX8"/>
<evidence type="ECO:0008006" key="3">
    <source>
        <dbReference type="Google" id="ProtNLM"/>
    </source>
</evidence>
<protein>
    <recommendedName>
        <fullName evidence="3">Reverse transcriptase zinc-binding domain-containing protein</fullName>
    </recommendedName>
</protein>
<accession>A0ABD3WZX8</accession>
<comment type="caution">
    <text evidence="1">The sequence shown here is derived from an EMBL/GenBank/DDBJ whole genome shotgun (WGS) entry which is preliminary data.</text>
</comment>
<name>A0ABD3WZX8_SINWO</name>
<dbReference type="Proteomes" id="UP001634394">
    <property type="component" value="Unassembled WGS sequence"/>
</dbReference>
<organism evidence="1 2">
    <name type="scientific">Sinanodonta woodiana</name>
    <name type="common">Chinese pond mussel</name>
    <name type="synonym">Anodonta woodiana</name>
    <dbReference type="NCBI Taxonomy" id="1069815"/>
    <lineage>
        <taxon>Eukaryota</taxon>
        <taxon>Metazoa</taxon>
        <taxon>Spiralia</taxon>
        <taxon>Lophotrochozoa</taxon>
        <taxon>Mollusca</taxon>
        <taxon>Bivalvia</taxon>
        <taxon>Autobranchia</taxon>
        <taxon>Heteroconchia</taxon>
        <taxon>Palaeoheterodonta</taxon>
        <taxon>Unionida</taxon>
        <taxon>Unionoidea</taxon>
        <taxon>Unionidae</taxon>
        <taxon>Unioninae</taxon>
        <taxon>Sinanodonta</taxon>
    </lineage>
</organism>
<evidence type="ECO:0000313" key="2">
    <source>
        <dbReference type="Proteomes" id="UP001634394"/>
    </source>
</evidence>
<sequence>MGQYSKKNAGKTTCPHCPEKEDLNHVFNICPKYKESRKKLIQEQKQIKSPTTYPEFLQLKNPNPKHSLEIILNYLRDIDKTADI</sequence>
<keyword evidence="2" id="KW-1185">Reference proteome</keyword>
<proteinExistence type="predicted"/>
<evidence type="ECO:0000313" key="1">
    <source>
        <dbReference type="EMBL" id="KAL3878143.1"/>
    </source>
</evidence>